<sequence>MASDLEPYEFVPFTETSHTPSVSPPPRRSNRQKQLPSYLHDYNHSLSGRTNSSSTTEVREVHTSPHSLFLVYSCSNLELFDHVFSTSLDSINEPQNFSEAMDHGCWREAMQEKLHALELNKTWTITALPPDKIPVSYKWVYKIKQKADGSIERCKARLVAKGFHQYLA</sequence>
<feature type="domain" description="Reverse transcriptase Ty1/copia-type" evidence="2">
    <location>
        <begin position="120"/>
        <end position="166"/>
    </location>
</feature>
<reference evidence="3 4" key="1">
    <citation type="submission" date="2024-01" db="EMBL/GenBank/DDBJ databases">
        <title>Genome assemblies of Stephania.</title>
        <authorList>
            <person name="Yang L."/>
        </authorList>
    </citation>
    <scope>NUCLEOTIDE SEQUENCE [LARGE SCALE GENOMIC DNA]</scope>
    <source>
        <strain evidence="3">QJT</strain>
        <tissue evidence="3">Leaf</tissue>
    </source>
</reference>
<dbReference type="InterPro" id="IPR013103">
    <property type="entry name" value="RVT_2"/>
</dbReference>
<dbReference type="Proteomes" id="UP001417504">
    <property type="component" value="Unassembled WGS sequence"/>
</dbReference>
<evidence type="ECO:0000313" key="4">
    <source>
        <dbReference type="Proteomes" id="UP001417504"/>
    </source>
</evidence>
<evidence type="ECO:0000256" key="1">
    <source>
        <dbReference type="SAM" id="MobiDB-lite"/>
    </source>
</evidence>
<comment type="caution">
    <text evidence="3">The sequence shown here is derived from an EMBL/GenBank/DDBJ whole genome shotgun (WGS) entry which is preliminary data.</text>
</comment>
<evidence type="ECO:0000259" key="2">
    <source>
        <dbReference type="Pfam" id="PF07727"/>
    </source>
</evidence>
<feature type="region of interest" description="Disordered" evidence="1">
    <location>
        <begin position="13"/>
        <end position="32"/>
    </location>
</feature>
<organism evidence="3 4">
    <name type="scientific">Stephania japonica</name>
    <dbReference type="NCBI Taxonomy" id="461633"/>
    <lineage>
        <taxon>Eukaryota</taxon>
        <taxon>Viridiplantae</taxon>
        <taxon>Streptophyta</taxon>
        <taxon>Embryophyta</taxon>
        <taxon>Tracheophyta</taxon>
        <taxon>Spermatophyta</taxon>
        <taxon>Magnoliopsida</taxon>
        <taxon>Ranunculales</taxon>
        <taxon>Menispermaceae</taxon>
        <taxon>Menispermoideae</taxon>
        <taxon>Cissampelideae</taxon>
        <taxon>Stephania</taxon>
    </lineage>
</organism>
<proteinExistence type="predicted"/>
<dbReference type="EMBL" id="JBBNAE010000004">
    <property type="protein sequence ID" value="KAK9131301.1"/>
    <property type="molecule type" value="Genomic_DNA"/>
</dbReference>
<protein>
    <recommendedName>
        <fullName evidence="2">Reverse transcriptase Ty1/copia-type domain-containing protein</fullName>
    </recommendedName>
</protein>
<name>A0AAP0JBZ5_9MAGN</name>
<keyword evidence="4" id="KW-1185">Reference proteome</keyword>
<gene>
    <name evidence="3" type="ORF">Sjap_011788</name>
</gene>
<dbReference type="AlphaFoldDB" id="A0AAP0JBZ5"/>
<evidence type="ECO:0000313" key="3">
    <source>
        <dbReference type="EMBL" id="KAK9131301.1"/>
    </source>
</evidence>
<accession>A0AAP0JBZ5</accession>
<dbReference type="Pfam" id="PF07727">
    <property type="entry name" value="RVT_2"/>
    <property type="match status" value="1"/>
</dbReference>